<keyword evidence="17" id="KW-1185">Reference proteome</keyword>
<dbReference type="InterPro" id="IPR027417">
    <property type="entry name" value="P-loop_NTPase"/>
</dbReference>
<dbReference type="FunFam" id="3.40.50.300:FF:000674">
    <property type="entry name" value="Sulfotransferase"/>
    <property type="match status" value="1"/>
</dbReference>
<evidence type="ECO:0000313" key="17">
    <source>
        <dbReference type="Proteomes" id="UP000694385"/>
    </source>
</evidence>
<dbReference type="InterPro" id="IPR037359">
    <property type="entry name" value="NST/OST"/>
</dbReference>
<feature type="active site" description="For sulfotransferase activity" evidence="10">
    <location>
        <position position="67"/>
    </location>
</feature>
<sequence>MAMLLLGLVLLVAQPRLLPSHPVTSRLDPGQQKLLRKAGSFQEDLGAVVTNGSTQRLPQTIIIGVRKGGTRALLEMLSLHPDVAAAENEVHFFDWEEHYRQGLGWYLSQMPVSSPHQLTVEKTPAYFTSPQVPERVYRMNPAVRLLLIVRDPSERVLSDYAQVLHNHVQKRKPFPPIEALLARGSRLNPDYKALNRSLYHAHLRAWLRFFPLRSIHLVDGDRLIRDPFPEMQKVERFLQLAPQINASNFYFNKTKGFYCLRDSGRDRCLHESKGRAHPRLDPELLRRLREYFHEPNKKFFKLVGRTFDWH</sequence>
<dbReference type="PANTHER" id="PTHR10605">
    <property type="entry name" value="HEPARAN SULFATE SULFOTRANSFERASE"/>
    <property type="match status" value="1"/>
</dbReference>
<dbReference type="Gene3D" id="3.40.50.300">
    <property type="entry name" value="P-loop containing nucleotide triphosphate hydrolases"/>
    <property type="match status" value="1"/>
</dbReference>
<dbReference type="OMA" id="HMQNWLQ"/>
<dbReference type="GO" id="GO:0008467">
    <property type="term" value="F:[heparan sulfate]-glucosamine 3-sulfotransferase activity"/>
    <property type="evidence" value="ECO:0007669"/>
    <property type="project" value="UniProtKB-EC"/>
</dbReference>
<evidence type="ECO:0000256" key="13">
    <source>
        <dbReference type="RuleBase" id="RU361155"/>
    </source>
</evidence>
<evidence type="ECO:0000256" key="8">
    <source>
        <dbReference type="ARBA" id="ARBA00052516"/>
    </source>
</evidence>
<evidence type="ECO:0000256" key="5">
    <source>
        <dbReference type="ARBA" id="ARBA00023157"/>
    </source>
</evidence>
<dbReference type="GO" id="GO:0015012">
    <property type="term" value="P:heparan sulfate proteoglycan biosynthetic process"/>
    <property type="evidence" value="ECO:0007669"/>
    <property type="project" value="Ensembl"/>
</dbReference>
<evidence type="ECO:0000256" key="12">
    <source>
        <dbReference type="PIRSR" id="PIRSR637359-3"/>
    </source>
</evidence>
<feature type="domain" description="Sulfotransferase" evidence="15">
    <location>
        <begin position="58"/>
        <end position="297"/>
    </location>
</feature>
<accession>A0A8C5KC76</accession>
<feature type="signal peptide" evidence="14">
    <location>
        <begin position="1"/>
        <end position="20"/>
    </location>
</feature>
<evidence type="ECO:0000256" key="7">
    <source>
        <dbReference type="ARBA" id="ARBA00023769"/>
    </source>
</evidence>
<organism evidence="16 17">
    <name type="scientific">Jaculus jaculus</name>
    <name type="common">Lesser Egyptian jerboa</name>
    <dbReference type="NCBI Taxonomy" id="51337"/>
    <lineage>
        <taxon>Eukaryota</taxon>
        <taxon>Metazoa</taxon>
        <taxon>Chordata</taxon>
        <taxon>Craniata</taxon>
        <taxon>Vertebrata</taxon>
        <taxon>Euteleostomi</taxon>
        <taxon>Mammalia</taxon>
        <taxon>Eutheria</taxon>
        <taxon>Euarchontoglires</taxon>
        <taxon>Glires</taxon>
        <taxon>Rodentia</taxon>
        <taxon>Myomorpha</taxon>
        <taxon>Dipodoidea</taxon>
        <taxon>Dipodidae</taxon>
        <taxon>Dipodinae</taxon>
        <taxon>Jaculus</taxon>
    </lineage>
</organism>
<keyword evidence="4" id="KW-0333">Golgi apparatus</keyword>
<reference evidence="16" key="1">
    <citation type="submission" date="2025-08" db="UniProtKB">
        <authorList>
            <consortium name="Ensembl"/>
        </authorList>
    </citation>
    <scope>IDENTIFICATION</scope>
</reference>
<dbReference type="Ensembl" id="ENSJJAT00000014978.1">
    <property type="protein sequence ID" value="ENSJJAP00000008547.1"/>
    <property type="gene ID" value="ENSJJAG00000012681.1"/>
</dbReference>
<evidence type="ECO:0000256" key="10">
    <source>
        <dbReference type="PIRSR" id="PIRSR637359-1"/>
    </source>
</evidence>
<dbReference type="EC" id="2.8.2.-" evidence="13"/>
<evidence type="ECO:0000259" key="15">
    <source>
        <dbReference type="Pfam" id="PF00685"/>
    </source>
</evidence>
<evidence type="ECO:0000256" key="9">
    <source>
        <dbReference type="ARBA" id="ARBA00058845"/>
    </source>
</evidence>
<keyword evidence="6" id="KW-0325">Glycoprotein</keyword>
<evidence type="ECO:0000256" key="2">
    <source>
        <dbReference type="ARBA" id="ARBA00022679"/>
    </source>
</evidence>
<evidence type="ECO:0000256" key="3">
    <source>
        <dbReference type="ARBA" id="ARBA00022729"/>
    </source>
</evidence>
<dbReference type="GO" id="GO:0005796">
    <property type="term" value="C:Golgi lumen"/>
    <property type="evidence" value="ECO:0007669"/>
    <property type="project" value="UniProtKB-SubCell"/>
</dbReference>
<dbReference type="AlphaFoldDB" id="A0A8C5KC76"/>
<keyword evidence="2 13" id="KW-0808">Transferase</keyword>
<evidence type="ECO:0000256" key="14">
    <source>
        <dbReference type="SAM" id="SignalP"/>
    </source>
</evidence>
<keyword evidence="3 14" id="KW-0732">Signal</keyword>
<dbReference type="SUPFAM" id="SSF52540">
    <property type="entry name" value="P-loop containing nucleoside triphosphate hydrolases"/>
    <property type="match status" value="1"/>
</dbReference>
<proteinExistence type="inferred from homology"/>
<protein>
    <recommendedName>
        <fullName evidence="13">Sulfotransferase</fullName>
        <ecNumber evidence="13">2.8.2.-</ecNumber>
    </recommendedName>
</protein>
<gene>
    <name evidence="16" type="primary">Hs3st1</name>
</gene>
<feature type="binding site" evidence="11">
    <location>
        <position position="150"/>
    </location>
    <ligand>
        <name>3'-phosphoadenylyl sulfate</name>
        <dbReference type="ChEBI" id="CHEBI:58339"/>
    </ligand>
</feature>
<comment type="function">
    <text evidence="9">Sulfotransferase that utilizes 3'-phospho-5'-adenylyl sulfate (PAPS) to catalyze the transfer of a sulfo group to position 3 of glucosamine residues in heparan. Catalyzes the rate limiting step in the biosynthesis of heparan sulfate (HSact). This modification is a crucial step in the biosynthesis of anticoagulant heparan sulfate as it completes the structure of the antithrombin pentasaccharide binding site.</text>
</comment>
<reference evidence="16" key="2">
    <citation type="submission" date="2025-09" db="UniProtKB">
        <authorList>
            <consortium name="Ensembl"/>
        </authorList>
    </citation>
    <scope>IDENTIFICATION</scope>
</reference>
<comment type="subcellular location">
    <subcellularLocation>
        <location evidence="7">Golgi apparatus lumen</location>
    </subcellularLocation>
</comment>
<feature type="binding site" evidence="11">
    <location>
        <position position="258"/>
    </location>
    <ligand>
        <name>3'-phosphoadenylyl sulfate</name>
        <dbReference type="ChEBI" id="CHEBI:58339"/>
    </ligand>
</feature>
<dbReference type="PANTHER" id="PTHR10605:SF16">
    <property type="entry name" value="HEPARAN SULFATE GLUCOSAMINE 3-O-SULFOTRANSFERASE 1"/>
    <property type="match status" value="1"/>
</dbReference>
<dbReference type="InterPro" id="IPR000863">
    <property type="entry name" value="Sulfotransferase_dom"/>
</dbReference>
<feature type="binding site" evidence="11">
    <location>
        <begin position="67"/>
        <end position="71"/>
    </location>
    <ligand>
        <name>3'-phosphoadenylyl sulfate</name>
        <dbReference type="ChEBI" id="CHEBI:58339"/>
    </ligand>
</feature>
<evidence type="ECO:0000256" key="11">
    <source>
        <dbReference type="PIRSR" id="PIRSR637359-2"/>
    </source>
</evidence>
<dbReference type="Pfam" id="PF00685">
    <property type="entry name" value="Sulfotransfer_1"/>
    <property type="match status" value="1"/>
</dbReference>
<evidence type="ECO:0000256" key="4">
    <source>
        <dbReference type="ARBA" id="ARBA00023034"/>
    </source>
</evidence>
<evidence type="ECO:0000313" key="16">
    <source>
        <dbReference type="Ensembl" id="ENSJJAP00000008547.1"/>
    </source>
</evidence>
<feature type="binding site" evidence="11">
    <location>
        <position position="158"/>
    </location>
    <ligand>
        <name>3'-phosphoadenylyl sulfate</name>
        <dbReference type="ChEBI" id="CHEBI:58339"/>
    </ligand>
</feature>
<feature type="chain" id="PRO_5034829917" description="Sulfotransferase" evidence="14">
    <location>
        <begin position="21"/>
        <end position="310"/>
    </location>
</feature>
<dbReference type="GO" id="GO:0006024">
    <property type="term" value="P:glycosaminoglycan biosynthetic process"/>
    <property type="evidence" value="ECO:0007669"/>
    <property type="project" value="Ensembl"/>
</dbReference>
<name>A0A8C5KC76_JACJA</name>
<evidence type="ECO:0000256" key="6">
    <source>
        <dbReference type="ARBA" id="ARBA00023180"/>
    </source>
</evidence>
<dbReference type="Proteomes" id="UP000694385">
    <property type="component" value="Unassembled WGS sequence"/>
</dbReference>
<dbReference type="GeneTree" id="ENSGT00940000160449"/>
<feature type="disulfide bond" evidence="12">
    <location>
        <begin position="259"/>
        <end position="268"/>
    </location>
</feature>
<keyword evidence="5 12" id="KW-1015">Disulfide bond</keyword>
<comment type="similarity">
    <text evidence="1 13">Belongs to the sulfotransferase 1 family.</text>
</comment>
<comment type="catalytic activity">
    <reaction evidence="8">
        <text>alpha-D-glucosaminyl-[heparan sulfate](n) + 3'-phosphoadenylyl sulfate = 3-sulfo-alpha-D-glucosaminyl-[heparan sulfate](n) + adenosine 3',5'-bisphosphate + H(+)</text>
        <dbReference type="Rhea" id="RHEA:15461"/>
        <dbReference type="Rhea" id="RHEA-COMP:9830"/>
        <dbReference type="Rhea" id="RHEA-COMP:9831"/>
        <dbReference type="ChEBI" id="CHEBI:15378"/>
        <dbReference type="ChEBI" id="CHEBI:58339"/>
        <dbReference type="ChEBI" id="CHEBI:58343"/>
        <dbReference type="ChEBI" id="CHEBI:58388"/>
        <dbReference type="ChEBI" id="CHEBI:70975"/>
        <dbReference type="EC" id="2.8.2.23"/>
    </reaction>
</comment>
<feature type="binding site" evidence="11">
    <location>
        <begin position="273"/>
        <end position="277"/>
    </location>
    <ligand>
        <name>3'-phosphoadenylyl sulfate</name>
        <dbReference type="ChEBI" id="CHEBI:58339"/>
    </ligand>
</feature>
<evidence type="ECO:0000256" key="1">
    <source>
        <dbReference type="ARBA" id="ARBA00005771"/>
    </source>
</evidence>